<evidence type="ECO:0000259" key="4">
    <source>
        <dbReference type="Pfam" id="PF00535"/>
    </source>
</evidence>
<accession>A0A133VBD0</accession>
<protein>
    <recommendedName>
        <fullName evidence="4">Glycosyltransferase 2-like domain-containing protein</fullName>
    </recommendedName>
</protein>
<comment type="caution">
    <text evidence="5">The sequence shown here is derived from an EMBL/GenBank/DDBJ whole genome shotgun (WGS) entry which is preliminary data.</text>
</comment>
<comment type="similarity">
    <text evidence="1">Belongs to the glycosyltransferase 2 family.</text>
</comment>
<dbReference type="GO" id="GO:0016020">
    <property type="term" value="C:membrane"/>
    <property type="evidence" value="ECO:0007669"/>
    <property type="project" value="GOC"/>
</dbReference>
<evidence type="ECO:0000313" key="6">
    <source>
        <dbReference type="Proteomes" id="UP000070405"/>
    </source>
</evidence>
<organism evidence="5 6">
    <name type="scientific">candidate division MSBL1 archaeon SCGC-AAA261G05</name>
    <dbReference type="NCBI Taxonomy" id="1698276"/>
    <lineage>
        <taxon>Archaea</taxon>
        <taxon>Methanobacteriati</taxon>
        <taxon>Methanobacteriota</taxon>
        <taxon>candidate division MSBL1</taxon>
    </lineage>
</organism>
<dbReference type="InterPro" id="IPR029044">
    <property type="entry name" value="Nucleotide-diphossugar_trans"/>
</dbReference>
<evidence type="ECO:0000313" key="5">
    <source>
        <dbReference type="EMBL" id="KXB03761.1"/>
    </source>
</evidence>
<evidence type="ECO:0000256" key="3">
    <source>
        <dbReference type="ARBA" id="ARBA00022679"/>
    </source>
</evidence>
<dbReference type="Gene3D" id="3.90.550.10">
    <property type="entry name" value="Spore Coat Polysaccharide Biosynthesis Protein SpsA, Chain A"/>
    <property type="match status" value="1"/>
</dbReference>
<reference evidence="5 6" key="1">
    <citation type="journal article" date="2016" name="Sci. Rep.">
        <title>Metabolic traits of an uncultured archaeal lineage -MSBL1- from brine pools of the Red Sea.</title>
        <authorList>
            <person name="Mwirichia R."/>
            <person name="Alam I."/>
            <person name="Rashid M."/>
            <person name="Vinu M."/>
            <person name="Ba-Alawi W."/>
            <person name="Anthony Kamau A."/>
            <person name="Kamanda Ngugi D."/>
            <person name="Goker M."/>
            <person name="Klenk H.P."/>
            <person name="Bajic V."/>
            <person name="Stingl U."/>
        </authorList>
    </citation>
    <scope>NUCLEOTIDE SEQUENCE [LARGE SCALE GENOMIC DNA]</scope>
    <source>
        <strain evidence="5">SCGC-AAA261G05</strain>
    </source>
</reference>
<dbReference type="AlphaFoldDB" id="A0A133VBD0"/>
<feature type="domain" description="Glycosyltransferase 2-like" evidence="4">
    <location>
        <begin position="5"/>
        <end position="171"/>
    </location>
</feature>
<keyword evidence="2" id="KW-0328">Glycosyltransferase</keyword>
<dbReference type="InterPro" id="IPR039528">
    <property type="entry name" value="DPM1-like"/>
</dbReference>
<gene>
    <name evidence="5" type="ORF">AKJ47_01660</name>
</gene>
<dbReference type="Pfam" id="PF00535">
    <property type="entry name" value="Glycos_transf_2"/>
    <property type="match status" value="1"/>
</dbReference>
<dbReference type="PANTHER" id="PTHR43398:SF1">
    <property type="entry name" value="DOLICHOL-PHOSPHATE MANNOSYLTRANSFERASE SUBUNIT 1"/>
    <property type="match status" value="1"/>
</dbReference>
<dbReference type="FunFam" id="3.90.550.10:FF:000122">
    <property type="entry name" value="Dolichol-phosphate mannosyltransferase subunit 1"/>
    <property type="match status" value="1"/>
</dbReference>
<proteinExistence type="inferred from homology"/>
<evidence type="ECO:0000256" key="1">
    <source>
        <dbReference type="ARBA" id="ARBA00006739"/>
    </source>
</evidence>
<dbReference type="GO" id="GO:0009247">
    <property type="term" value="P:glycolipid biosynthetic process"/>
    <property type="evidence" value="ECO:0007669"/>
    <property type="project" value="TreeGrafter"/>
</dbReference>
<dbReference type="GO" id="GO:0004582">
    <property type="term" value="F:dolichyl-phosphate beta-D-mannosyltransferase activity"/>
    <property type="evidence" value="ECO:0007669"/>
    <property type="project" value="InterPro"/>
</dbReference>
<dbReference type="PANTHER" id="PTHR43398">
    <property type="entry name" value="DOLICHOL-PHOSPHATE MANNOSYLTRANSFERASE SUBUNIT 1"/>
    <property type="match status" value="1"/>
</dbReference>
<dbReference type="Proteomes" id="UP000070405">
    <property type="component" value="Unassembled WGS sequence"/>
</dbReference>
<dbReference type="SUPFAM" id="SSF53448">
    <property type="entry name" value="Nucleotide-diphospho-sugar transferases"/>
    <property type="match status" value="1"/>
</dbReference>
<dbReference type="CDD" id="cd06442">
    <property type="entry name" value="DPM1_like"/>
    <property type="match status" value="1"/>
</dbReference>
<dbReference type="InterPro" id="IPR001173">
    <property type="entry name" value="Glyco_trans_2-like"/>
</dbReference>
<dbReference type="EMBL" id="LHYA01000015">
    <property type="protein sequence ID" value="KXB03761.1"/>
    <property type="molecule type" value="Genomic_DNA"/>
</dbReference>
<keyword evidence="6" id="KW-1185">Reference proteome</keyword>
<dbReference type="PATRIC" id="fig|1698276.3.peg.149"/>
<keyword evidence="3" id="KW-0808">Transferase</keyword>
<evidence type="ECO:0000256" key="2">
    <source>
        <dbReference type="ARBA" id="ARBA00022676"/>
    </source>
</evidence>
<sequence>MEKISVIIPTYNERENLPKLLKKIGKVFEKNKIIGEVMVVDDNSPDGTGELAEKLKEKYDFLKVIHRREKLGLGSAYLDGFKKSSGELIFTMDSDLSHDPRYLPQFLDATEDADLVVGSRYIPGGEIVGWGAYRKLVSKIANFLARLSVRGGVKDVTSGYRCYRRKVLQEIPLDKIQSSGYAFQLEMMYEARKRDFRIKSVPISFVDRRQGKSKLGVFDILNFLKLTIKLGLKDEVTPRKI</sequence>
<name>A0A133VBD0_9EURY</name>